<dbReference type="PROSITE" id="PS51387">
    <property type="entry name" value="FAD_PCMH"/>
    <property type="match status" value="1"/>
</dbReference>
<dbReference type="Proteomes" id="UP000799444">
    <property type="component" value="Unassembled WGS sequence"/>
</dbReference>
<proteinExistence type="inferred from homology"/>
<keyword evidence="3" id="KW-0732">Signal</keyword>
<evidence type="ECO:0000256" key="1">
    <source>
        <dbReference type="ARBA" id="ARBA00005466"/>
    </source>
</evidence>
<dbReference type="PANTHER" id="PTHR13878">
    <property type="entry name" value="GULONOLACTONE OXIDASE"/>
    <property type="match status" value="1"/>
</dbReference>
<dbReference type="InterPro" id="IPR036318">
    <property type="entry name" value="FAD-bd_PCMH-like_sf"/>
</dbReference>
<feature type="chain" id="PRO_5040164978" evidence="3">
    <location>
        <begin position="17"/>
        <end position="616"/>
    </location>
</feature>
<dbReference type="InterPro" id="IPR012951">
    <property type="entry name" value="BBE"/>
</dbReference>
<dbReference type="EMBL" id="ML996194">
    <property type="protein sequence ID" value="KAF2731486.1"/>
    <property type="molecule type" value="Genomic_DNA"/>
</dbReference>
<dbReference type="InterPro" id="IPR006094">
    <property type="entry name" value="Oxid_FAD_bind_N"/>
</dbReference>
<keyword evidence="6" id="KW-1185">Reference proteome</keyword>
<evidence type="ECO:0000313" key="5">
    <source>
        <dbReference type="EMBL" id="KAF2731486.1"/>
    </source>
</evidence>
<name>A0A9P4QV32_9PLEO</name>
<evidence type="ECO:0000259" key="4">
    <source>
        <dbReference type="PROSITE" id="PS51387"/>
    </source>
</evidence>
<keyword evidence="2" id="KW-0560">Oxidoreductase</keyword>
<dbReference type="Pfam" id="PF08031">
    <property type="entry name" value="BBE"/>
    <property type="match status" value="1"/>
</dbReference>
<dbReference type="Pfam" id="PF01565">
    <property type="entry name" value="FAD_binding_4"/>
    <property type="match status" value="1"/>
</dbReference>
<accession>A0A9P4QV32</accession>
<dbReference type="InterPro" id="IPR016169">
    <property type="entry name" value="FAD-bd_PCMH_sub2"/>
</dbReference>
<dbReference type="SUPFAM" id="SSF56176">
    <property type="entry name" value="FAD-binding/transporter-associated domain-like"/>
    <property type="match status" value="1"/>
</dbReference>
<feature type="signal peptide" evidence="3">
    <location>
        <begin position="1"/>
        <end position="16"/>
    </location>
</feature>
<dbReference type="PANTHER" id="PTHR13878:SF91">
    <property type="entry name" value="FAD BINDING DOMAIN PROTEIN (AFU_ORTHOLOGUE AFUA_6G12070)-RELATED"/>
    <property type="match status" value="1"/>
</dbReference>
<dbReference type="AlphaFoldDB" id="A0A9P4QV32"/>
<dbReference type="InterPro" id="IPR016166">
    <property type="entry name" value="FAD-bd_PCMH"/>
</dbReference>
<dbReference type="OrthoDB" id="415825at2759"/>
<gene>
    <name evidence="5" type="ORF">EJ04DRAFT_554671</name>
</gene>
<evidence type="ECO:0000256" key="3">
    <source>
        <dbReference type="SAM" id="SignalP"/>
    </source>
</evidence>
<comment type="similarity">
    <text evidence="1">Belongs to the oxygen-dependent FAD-linked oxidoreductase family.</text>
</comment>
<dbReference type="Gene3D" id="3.30.465.10">
    <property type="match status" value="2"/>
</dbReference>
<dbReference type="InterPro" id="IPR050432">
    <property type="entry name" value="FAD-linked_Oxidoreductases_BP"/>
</dbReference>
<dbReference type="GO" id="GO:0071949">
    <property type="term" value="F:FAD binding"/>
    <property type="evidence" value="ECO:0007669"/>
    <property type="project" value="InterPro"/>
</dbReference>
<organism evidence="5 6">
    <name type="scientific">Polyplosphaeria fusca</name>
    <dbReference type="NCBI Taxonomy" id="682080"/>
    <lineage>
        <taxon>Eukaryota</taxon>
        <taxon>Fungi</taxon>
        <taxon>Dikarya</taxon>
        <taxon>Ascomycota</taxon>
        <taxon>Pezizomycotina</taxon>
        <taxon>Dothideomycetes</taxon>
        <taxon>Pleosporomycetidae</taxon>
        <taxon>Pleosporales</taxon>
        <taxon>Tetraplosphaeriaceae</taxon>
        <taxon>Polyplosphaeria</taxon>
    </lineage>
</organism>
<feature type="non-terminal residue" evidence="5">
    <location>
        <position position="616"/>
    </location>
</feature>
<comment type="caution">
    <text evidence="5">The sequence shown here is derived from an EMBL/GenBank/DDBJ whole genome shotgun (WGS) entry which is preliminary data.</text>
</comment>
<reference evidence="5" key="1">
    <citation type="journal article" date="2020" name="Stud. Mycol.">
        <title>101 Dothideomycetes genomes: a test case for predicting lifestyles and emergence of pathogens.</title>
        <authorList>
            <person name="Haridas S."/>
            <person name="Albert R."/>
            <person name="Binder M."/>
            <person name="Bloem J."/>
            <person name="Labutti K."/>
            <person name="Salamov A."/>
            <person name="Andreopoulos B."/>
            <person name="Baker S."/>
            <person name="Barry K."/>
            <person name="Bills G."/>
            <person name="Bluhm B."/>
            <person name="Cannon C."/>
            <person name="Castanera R."/>
            <person name="Culley D."/>
            <person name="Daum C."/>
            <person name="Ezra D."/>
            <person name="Gonzalez J."/>
            <person name="Henrissat B."/>
            <person name="Kuo A."/>
            <person name="Liang C."/>
            <person name="Lipzen A."/>
            <person name="Lutzoni F."/>
            <person name="Magnuson J."/>
            <person name="Mondo S."/>
            <person name="Nolan M."/>
            <person name="Ohm R."/>
            <person name="Pangilinan J."/>
            <person name="Park H.-J."/>
            <person name="Ramirez L."/>
            <person name="Alfaro M."/>
            <person name="Sun H."/>
            <person name="Tritt A."/>
            <person name="Yoshinaga Y."/>
            <person name="Zwiers L.-H."/>
            <person name="Turgeon B."/>
            <person name="Goodwin S."/>
            <person name="Spatafora J."/>
            <person name="Crous P."/>
            <person name="Grigoriev I."/>
        </authorList>
    </citation>
    <scope>NUCLEOTIDE SEQUENCE</scope>
    <source>
        <strain evidence="5">CBS 125425</strain>
    </source>
</reference>
<evidence type="ECO:0000313" key="6">
    <source>
        <dbReference type="Proteomes" id="UP000799444"/>
    </source>
</evidence>
<evidence type="ECO:0000256" key="2">
    <source>
        <dbReference type="ARBA" id="ARBA00023002"/>
    </source>
</evidence>
<dbReference type="GO" id="GO:0016491">
    <property type="term" value="F:oxidoreductase activity"/>
    <property type="evidence" value="ECO:0007669"/>
    <property type="project" value="UniProtKB-KW"/>
</dbReference>
<protein>
    <submittedName>
        <fullName evidence="5">FAD binding domain-containing protein</fullName>
    </submittedName>
</protein>
<feature type="domain" description="FAD-binding PCMH-type" evidence="4">
    <location>
        <begin position="141"/>
        <end position="320"/>
    </location>
</feature>
<sequence>MYSILLLSFLASHVLGFNFAFEDVQLTEAETEDYADIRFAGQGDEPPQEECKYLPGDEDWPDDDDWAQFNETLGGALLKPLPPAIVCYDGPHYDATVCANLRRQWAMNTAFHANDPISITSQWSSGYSCVPTADPTSNCTQGGWPVYVVQASTVRHVQLAVNFARNRNLRLVIKNSGHDFNGKTLGRGALSVWPHGLKGLNYLPNYSGPEYTGRAVAYAGGTTSSEASMFAMRNRFSMHTAGGPSVAIAGGYLQAGGHSGSTSWKGLAADQALSIQAVTADGRFVTANKQENPDLFWALRGGGGGNWAIVTSVVSKVWDPVSSAGTSITITTGPQRNSNVTVTSDMFWDGVKEYFAECIKICDAGGLGYNFIRHTTNPISNTPGLIFTTSITLPNKTTTEARAFTRPLLERISALGIPIAIPTIKRSLDPHLHLSLHASTPSSPSPLSPRAPGDLVPSALIASRFFTRTNHASPSALTTMTTAIRSLITSGNLTFHGINHAPTLSAAGGDPNNAVLPAWRTAILHAQGYAGDRHWDGTTIQRSPAEETAQHDVLQGYMQKWRDVTPGSGSYANEGDAQDWDWKAGFYGENYERLLGIKRAYDAWGVFWVIGGVGSD</sequence>